<sequence length="430" mass="46393">MDIILNAVQFLLDMGGSIILPFFVTILGIIFGLKFVDSFKNGLMIGVGFAGINLMVNLLVTTVQPSTDYYTKLGTGFTTVNLGWDSIASMVWSTSFALWLIPLGFILNFILVRFKVVKTLNVDIWNFYNAILTSAVTYYVALSLGASILVANILGIVIGLFLTVVACKIGDKLATSWQGYFNMPKGITCSTLDTQLTHYPISWLGAKLYDLIPGLNKLYFDINNVNEKYTAWTAPSIVGFFVGGLLGLITKQSFGTILTMAIGVASVIVLMPKMVSLLMDGLVPLSNAARSFMKKKLGEDADILIGMDVSIGLGDKCGMIVTMFLMPITILLAFILPNITFFPIGLFGGMIWSGHAAAFVSKGNLPKAIFAGTFLLAWTILCLNFMAPIATRLAHDVGVIDSMTPLITGGGFQQTQVVLVGLIGKLFGGF</sequence>
<dbReference type="PANTHER" id="PTHR37324">
    <property type="entry name" value="PTS SYSTEM GALACTITOL-SPECIFIC EIIC COMPONENT"/>
    <property type="match status" value="1"/>
</dbReference>
<dbReference type="GO" id="GO:0015577">
    <property type="term" value="F:galactitol transmembrane transporter activity"/>
    <property type="evidence" value="ECO:0007669"/>
    <property type="project" value="InterPro"/>
</dbReference>
<feature type="transmembrane region" description="Helical" evidence="9">
    <location>
        <begin position="368"/>
        <end position="387"/>
    </location>
</feature>
<accession>B1CC00</accession>
<feature type="transmembrane region" description="Helical" evidence="9">
    <location>
        <begin position="124"/>
        <end position="142"/>
    </location>
</feature>
<dbReference type="STRING" id="445971.ANASTE_01500"/>
<proteinExistence type="predicted"/>
<evidence type="ECO:0000313" key="10">
    <source>
        <dbReference type="EMBL" id="EDS71797.1"/>
    </source>
</evidence>
<dbReference type="Proteomes" id="UP000005178">
    <property type="component" value="Unassembled WGS sequence"/>
</dbReference>
<dbReference type="AlphaFoldDB" id="B1CC00"/>
<evidence type="ECO:0000256" key="8">
    <source>
        <dbReference type="ARBA" id="ARBA00023136"/>
    </source>
</evidence>
<dbReference type="InterPro" id="IPR013853">
    <property type="entry name" value="EIIC-GAT"/>
</dbReference>
<evidence type="ECO:0000313" key="11">
    <source>
        <dbReference type="Proteomes" id="UP000005178"/>
    </source>
</evidence>
<feature type="transmembrane region" description="Helical" evidence="9">
    <location>
        <begin position="43"/>
        <end position="63"/>
    </location>
</feature>
<keyword evidence="3" id="KW-1003">Cell membrane</keyword>
<dbReference type="GeneID" id="98000582"/>
<feature type="transmembrane region" description="Helical" evidence="9">
    <location>
        <begin position="254"/>
        <end position="271"/>
    </location>
</feature>
<keyword evidence="8 9" id="KW-0472">Membrane</keyword>
<dbReference type="OrthoDB" id="9787936at2"/>
<feature type="transmembrane region" description="Helical" evidence="9">
    <location>
        <begin position="148"/>
        <end position="167"/>
    </location>
</feature>
<evidence type="ECO:0000256" key="9">
    <source>
        <dbReference type="SAM" id="Phobius"/>
    </source>
</evidence>
<dbReference type="Pfam" id="PF03611">
    <property type="entry name" value="EIIC-GAT"/>
    <property type="match status" value="1"/>
</dbReference>
<evidence type="ECO:0000256" key="3">
    <source>
        <dbReference type="ARBA" id="ARBA00022475"/>
    </source>
</evidence>
<gene>
    <name evidence="10" type="ORF">ANASTE_01500</name>
</gene>
<dbReference type="GO" id="GO:0009401">
    <property type="term" value="P:phosphoenolpyruvate-dependent sugar phosphotransferase system"/>
    <property type="evidence" value="ECO:0007669"/>
    <property type="project" value="UniProtKB-KW"/>
</dbReference>
<keyword evidence="11" id="KW-1185">Reference proteome</keyword>
<evidence type="ECO:0000256" key="1">
    <source>
        <dbReference type="ARBA" id="ARBA00004651"/>
    </source>
</evidence>
<keyword evidence="2" id="KW-0813">Transport</keyword>
<keyword evidence="4" id="KW-0762">Sugar transport</keyword>
<evidence type="ECO:0000256" key="7">
    <source>
        <dbReference type="ARBA" id="ARBA00022989"/>
    </source>
</evidence>
<dbReference type="HOGENOM" id="CLU_040393_0_0_9"/>
<dbReference type="RefSeq" id="WP_007050267.1">
    <property type="nucleotide sequence ID" value="NZ_DS560019.1"/>
</dbReference>
<dbReference type="PANTHER" id="PTHR37324:SF2">
    <property type="entry name" value="PTS SYSTEM GALACTITOL-SPECIFIC EIIC COMPONENT"/>
    <property type="match status" value="1"/>
</dbReference>
<protein>
    <submittedName>
        <fullName evidence="10">PTS system Galactitol-specific IIC component</fullName>
    </submittedName>
</protein>
<comment type="subcellular location">
    <subcellularLocation>
        <location evidence="1">Cell membrane</location>
        <topology evidence="1">Multi-pass membrane protein</topology>
    </subcellularLocation>
</comment>
<evidence type="ECO:0000256" key="4">
    <source>
        <dbReference type="ARBA" id="ARBA00022597"/>
    </source>
</evidence>
<dbReference type="eggNOG" id="COG3775">
    <property type="taxonomic scope" value="Bacteria"/>
</dbReference>
<reference evidence="10" key="2">
    <citation type="submission" date="2013-08" db="EMBL/GenBank/DDBJ databases">
        <title>Draft genome sequence of Anaerofustis stercorihominis (DSM 17244).</title>
        <authorList>
            <person name="Sudarsanam P."/>
            <person name="Ley R."/>
            <person name="Guruge J."/>
            <person name="Turnbaugh P.J."/>
            <person name="Mahowald M."/>
            <person name="Liep D."/>
            <person name="Gordon J."/>
        </authorList>
    </citation>
    <scope>NUCLEOTIDE SEQUENCE</scope>
    <source>
        <strain evidence="10">DSM 17244</strain>
    </source>
</reference>
<organism evidence="10 11">
    <name type="scientific">Anaerofustis stercorihominis DSM 17244</name>
    <dbReference type="NCBI Taxonomy" id="445971"/>
    <lineage>
        <taxon>Bacteria</taxon>
        <taxon>Bacillati</taxon>
        <taxon>Bacillota</taxon>
        <taxon>Clostridia</taxon>
        <taxon>Eubacteriales</taxon>
        <taxon>Eubacteriaceae</taxon>
        <taxon>Anaerofustis</taxon>
    </lineage>
</organism>
<evidence type="ECO:0000256" key="6">
    <source>
        <dbReference type="ARBA" id="ARBA00022692"/>
    </source>
</evidence>
<reference evidence="10" key="1">
    <citation type="submission" date="2008-01" db="EMBL/GenBank/DDBJ databases">
        <authorList>
            <person name="Fulton L."/>
            <person name="Clifton S."/>
            <person name="Fulton B."/>
            <person name="Xu J."/>
            <person name="Minx P."/>
            <person name="Pepin K.H."/>
            <person name="Johnson M."/>
            <person name="Thiruvilangam P."/>
            <person name="Bhonagiri V."/>
            <person name="Nash W.E."/>
            <person name="Mardis E.R."/>
            <person name="Wilson R.K."/>
        </authorList>
    </citation>
    <scope>NUCLEOTIDE SEQUENCE [LARGE SCALE GENOMIC DNA]</scope>
    <source>
        <strain evidence="10">DSM 17244</strain>
    </source>
</reference>
<feature type="transmembrane region" description="Helical" evidence="9">
    <location>
        <begin position="229"/>
        <end position="248"/>
    </location>
</feature>
<name>B1CC00_9FIRM</name>
<comment type="caution">
    <text evidence="10">The sequence shown here is derived from an EMBL/GenBank/DDBJ whole genome shotgun (WGS) entry which is preliminary data.</text>
</comment>
<dbReference type="EMBL" id="ABIL02000006">
    <property type="protein sequence ID" value="EDS71797.1"/>
    <property type="molecule type" value="Genomic_DNA"/>
</dbReference>
<evidence type="ECO:0000256" key="5">
    <source>
        <dbReference type="ARBA" id="ARBA00022683"/>
    </source>
</evidence>
<evidence type="ECO:0000256" key="2">
    <source>
        <dbReference type="ARBA" id="ARBA00022448"/>
    </source>
</evidence>
<dbReference type="InterPro" id="IPR004703">
    <property type="entry name" value="PTS_sugar-sp_permease"/>
</dbReference>
<keyword evidence="6 9" id="KW-0812">Transmembrane</keyword>
<keyword evidence="5" id="KW-0598">Phosphotransferase system</keyword>
<keyword evidence="7 9" id="KW-1133">Transmembrane helix</keyword>
<dbReference type="GO" id="GO:0005886">
    <property type="term" value="C:plasma membrane"/>
    <property type="evidence" value="ECO:0007669"/>
    <property type="project" value="UniProtKB-SubCell"/>
</dbReference>
<feature type="transmembrane region" description="Helical" evidence="9">
    <location>
        <begin position="90"/>
        <end position="112"/>
    </location>
</feature>
<feature type="transmembrane region" description="Helical" evidence="9">
    <location>
        <begin position="341"/>
        <end position="361"/>
    </location>
</feature>
<feature type="transmembrane region" description="Helical" evidence="9">
    <location>
        <begin position="18"/>
        <end position="36"/>
    </location>
</feature>